<sequence>MTVPQEHQLGEPYLGRSNSLLVQIPTWADMVAFGQGKAQMNNGYPRSVVHPDICLLSSKILAKVHDDIDCTHSSLLLFSGAQAALSCKDYILLLSQAKDQPTVADSIRVYWVDFSSSVCCGHHTRSSGSFLYAILYPSAASQNAHAFWQRAGPGISSRLAQQCLKDDSGPRIHALTVHTTTIRGILPDSNPVYEELCSRIAGYVQHRAAEPRITKQVAASDVFLYASGMAAIFHVHQSILDWRNGESVNAGLLYEPTLRILQTKGPGLRSYNLGTEADLNHLTAQLELGSEDARAGIDPLQTTETVDLQRLRRLADQHEILVVVDDSVASFANVDLLEVADIVVTSLSKYFSGYAHLMARSAILNPNSTHYAALQKQMSATYENSLFVEDAIQLEFNSRDFLARMARINDTTQYLVTQLLPLVSDPASPLTHIFYPSVCSSRPYYERQMRPRWSERPRSGYGGVFTMDFADVASSSVFFDHLHVYKGLSFGADVCIASPYMQMTGQTSKKQVSANGTNDTIIRFSVGLEEVEDILQRINTALDAATLVYMAKGHMSP</sequence>
<dbReference type="InterPro" id="IPR051750">
    <property type="entry name" value="Trans-sulfuration_enzymes"/>
</dbReference>
<evidence type="ECO:0000256" key="2">
    <source>
        <dbReference type="ARBA" id="ARBA00022898"/>
    </source>
</evidence>
<dbReference type="EMBL" id="JAPZBT010000001">
    <property type="protein sequence ID" value="KAJ5384417.1"/>
    <property type="molecule type" value="Genomic_DNA"/>
</dbReference>
<evidence type="ECO:0000256" key="1">
    <source>
        <dbReference type="ARBA" id="ARBA00001933"/>
    </source>
</evidence>
<keyword evidence="5" id="KW-1185">Reference proteome</keyword>
<evidence type="ECO:0000313" key="5">
    <source>
        <dbReference type="Proteomes" id="UP001147752"/>
    </source>
</evidence>
<dbReference type="AlphaFoldDB" id="A0A9W9VJP5"/>
<proteinExistence type="inferred from homology"/>
<protein>
    <recommendedName>
        <fullName evidence="6">Cystathionine gamma-synthase</fullName>
    </recommendedName>
</protein>
<organism evidence="4 5">
    <name type="scientific">Penicillium concentricum</name>
    <dbReference type="NCBI Taxonomy" id="293559"/>
    <lineage>
        <taxon>Eukaryota</taxon>
        <taxon>Fungi</taxon>
        <taxon>Dikarya</taxon>
        <taxon>Ascomycota</taxon>
        <taxon>Pezizomycotina</taxon>
        <taxon>Eurotiomycetes</taxon>
        <taxon>Eurotiomycetidae</taxon>
        <taxon>Eurotiales</taxon>
        <taxon>Aspergillaceae</taxon>
        <taxon>Penicillium</taxon>
    </lineage>
</organism>
<evidence type="ECO:0000256" key="3">
    <source>
        <dbReference type="RuleBase" id="RU362118"/>
    </source>
</evidence>
<dbReference type="InterPro" id="IPR015424">
    <property type="entry name" value="PyrdxlP-dep_Trfase"/>
</dbReference>
<dbReference type="Proteomes" id="UP001147752">
    <property type="component" value="Unassembled WGS sequence"/>
</dbReference>
<evidence type="ECO:0008006" key="6">
    <source>
        <dbReference type="Google" id="ProtNLM"/>
    </source>
</evidence>
<evidence type="ECO:0000313" key="4">
    <source>
        <dbReference type="EMBL" id="KAJ5384417.1"/>
    </source>
</evidence>
<dbReference type="InterPro" id="IPR015421">
    <property type="entry name" value="PyrdxlP-dep_Trfase_major"/>
</dbReference>
<dbReference type="Pfam" id="PF01053">
    <property type="entry name" value="Cys_Met_Meta_PP"/>
    <property type="match status" value="1"/>
</dbReference>
<dbReference type="Gene3D" id="3.90.1150.10">
    <property type="entry name" value="Aspartate Aminotransferase, domain 1"/>
    <property type="match status" value="1"/>
</dbReference>
<comment type="similarity">
    <text evidence="3">Belongs to the trans-sulfuration enzymes family.</text>
</comment>
<dbReference type="GO" id="GO:0003962">
    <property type="term" value="F:cystathionine gamma-synthase activity"/>
    <property type="evidence" value="ECO:0007669"/>
    <property type="project" value="TreeGrafter"/>
</dbReference>
<dbReference type="GeneID" id="81459241"/>
<dbReference type="GO" id="GO:0030170">
    <property type="term" value="F:pyridoxal phosphate binding"/>
    <property type="evidence" value="ECO:0007669"/>
    <property type="project" value="InterPro"/>
</dbReference>
<dbReference type="Gene3D" id="3.40.640.10">
    <property type="entry name" value="Type I PLP-dependent aspartate aminotransferase-like (Major domain)"/>
    <property type="match status" value="1"/>
</dbReference>
<dbReference type="SUPFAM" id="SSF53383">
    <property type="entry name" value="PLP-dependent transferases"/>
    <property type="match status" value="1"/>
</dbReference>
<comment type="caution">
    <text evidence="4">The sequence shown here is derived from an EMBL/GenBank/DDBJ whole genome shotgun (WGS) entry which is preliminary data.</text>
</comment>
<dbReference type="InterPro" id="IPR000277">
    <property type="entry name" value="Cys/Met-Metab_PyrdxlP-dep_enz"/>
</dbReference>
<comment type="cofactor">
    <cofactor evidence="1 3">
        <name>pyridoxal 5'-phosphate</name>
        <dbReference type="ChEBI" id="CHEBI:597326"/>
    </cofactor>
</comment>
<dbReference type="PANTHER" id="PTHR42699">
    <property type="match status" value="1"/>
</dbReference>
<dbReference type="OrthoDB" id="10047078at2759"/>
<name>A0A9W9VJP5_9EURO</name>
<dbReference type="PANTHER" id="PTHR42699:SF1">
    <property type="entry name" value="CYSTATHIONINE GAMMA-SYNTHASE-RELATED"/>
    <property type="match status" value="1"/>
</dbReference>
<dbReference type="GO" id="GO:0019346">
    <property type="term" value="P:transsulfuration"/>
    <property type="evidence" value="ECO:0007669"/>
    <property type="project" value="InterPro"/>
</dbReference>
<keyword evidence="2 3" id="KW-0663">Pyridoxal phosphate</keyword>
<dbReference type="RefSeq" id="XP_056584193.1">
    <property type="nucleotide sequence ID" value="XM_056720058.1"/>
</dbReference>
<reference evidence="4" key="1">
    <citation type="submission" date="2022-12" db="EMBL/GenBank/DDBJ databases">
        <authorList>
            <person name="Petersen C."/>
        </authorList>
    </citation>
    <scope>NUCLEOTIDE SEQUENCE</scope>
    <source>
        <strain evidence="4">IBT 3081</strain>
    </source>
</reference>
<gene>
    <name evidence="4" type="ORF">N7517_002328</name>
</gene>
<accession>A0A9W9VJP5</accession>
<dbReference type="InterPro" id="IPR015422">
    <property type="entry name" value="PyrdxlP-dep_Trfase_small"/>
</dbReference>
<reference evidence="4" key="2">
    <citation type="journal article" date="2023" name="IMA Fungus">
        <title>Comparative genomic study of the Penicillium genus elucidates a diverse pangenome and 15 lateral gene transfer events.</title>
        <authorList>
            <person name="Petersen C."/>
            <person name="Sorensen T."/>
            <person name="Nielsen M.R."/>
            <person name="Sondergaard T.E."/>
            <person name="Sorensen J.L."/>
            <person name="Fitzpatrick D.A."/>
            <person name="Frisvad J.C."/>
            <person name="Nielsen K.L."/>
        </authorList>
    </citation>
    <scope>NUCLEOTIDE SEQUENCE</scope>
    <source>
        <strain evidence="4">IBT 3081</strain>
    </source>
</reference>